<dbReference type="Pfam" id="PF00730">
    <property type="entry name" value="HhH-GPD"/>
    <property type="match status" value="1"/>
</dbReference>
<comment type="catalytic activity">
    <reaction evidence="1">
        <text>Hydrolysis of alkylated DNA, releasing 3-methyladenine, 3-methylguanine, 7-methylguanine and 7-methyladenine.</text>
        <dbReference type="EC" id="3.2.2.21"/>
    </reaction>
</comment>
<dbReference type="AlphaFoldDB" id="G8QRF7"/>
<keyword evidence="7" id="KW-1185">Reference proteome</keyword>
<dbReference type="Proteomes" id="UP000005632">
    <property type="component" value="Chromosome"/>
</dbReference>
<evidence type="ECO:0000313" key="6">
    <source>
        <dbReference type="EMBL" id="AEV28810.1"/>
    </source>
</evidence>
<dbReference type="InterPro" id="IPR011257">
    <property type="entry name" value="DNA_glycosylase"/>
</dbReference>
<dbReference type="GO" id="GO:0006307">
    <property type="term" value="P:DNA alkylation repair"/>
    <property type="evidence" value="ECO:0007669"/>
    <property type="project" value="TreeGrafter"/>
</dbReference>
<dbReference type="InterPro" id="IPR003265">
    <property type="entry name" value="HhH-GPD_domain"/>
</dbReference>
<evidence type="ECO:0000256" key="1">
    <source>
        <dbReference type="ARBA" id="ARBA00000086"/>
    </source>
</evidence>
<protein>
    <recommendedName>
        <fullName evidence="2">DNA-3-methyladenine glycosylase II</fullName>
        <ecNumber evidence="2">3.2.2.21</ecNumber>
    </recommendedName>
</protein>
<evidence type="ECO:0000313" key="7">
    <source>
        <dbReference type="Proteomes" id="UP000005632"/>
    </source>
</evidence>
<dbReference type="Gene3D" id="1.10.340.30">
    <property type="entry name" value="Hypothetical protein, domain 2"/>
    <property type="match status" value="1"/>
</dbReference>
<gene>
    <name evidence="6" type="ordered locus">SpiGrapes_0985</name>
</gene>
<accession>G8QRF7</accession>
<organism evidence="6 7">
    <name type="scientific">Sphaerochaeta pleomorpha (strain ATCC BAA-1885 / DSM 22778 / Grapes)</name>
    <dbReference type="NCBI Taxonomy" id="158190"/>
    <lineage>
        <taxon>Bacteria</taxon>
        <taxon>Pseudomonadati</taxon>
        <taxon>Spirochaetota</taxon>
        <taxon>Spirochaetia</taxon>
        <taxon>Spirochaetales</taxon>
        <taxon>Sphaerochaetaceae</taxon>
        <taxon>Sphaerochaeta</taxon>
    </lineage>
</organism>
<dbReference type="GO" id="GO:0008725">
    <property type="term" value="F:DNA-3-methyladenine glycosylase activity"/>
    <property type="evidence" value="ECO:0007669"/>
    <property type="project" value="TreeGrafter"/>
</dbReference>
<evidence type="ECO:0000256" key="2">
    <source>
        <dbReference type="ARBA" id="ARBA00012000"/>
    </source>
</evidence>
<evidence type="ECO:0000256" key="4">
    <source>
        <dbReference type="ARBA" id="ARBA00023204"/>
    </source>
</evidence>
<keyword evidence="3" id="KW-0227">DNA damage</keyword>
<dbReference type="GO" id="GO:0032993">
    <property type="term" value="C:protein-DNA complex"/>
    <property type="evidence" value="ECO:0007669"/>
    <property type="project" value="TreeGrafter"/>
</dbReference>
<dbReference type="HOGENOM" id="CLU_000445_72_5_12"/>
<dbReference type="eggNOG" id="COG0122">
    <property type="taxonomic scope" value="Bacteria"/>
</dbReference>
<sequence>MVEYNQSSEEIQYLCNKDPILAKGIERVGKLSYTTSEEGLTFVVGLVISQMLSSKVAEVIEKRFQLLCNYNLTTETISSLEIAQMRSIGLSNRKAQTIKDVALYCQEHPSFFKELATCLDKEVISRLTSLKGIGPWTAKMYLIFALDRMDVLPYEDGAFLQAYRYLYKTEDLSISSITQRCAVWHPYASVASRYLYRMLDLGYTKEALQ</sequence>
<dbReference type="GO" id="GO:0043916">
    <property type="term" value="F:DNA-7-methylguanine glycosylase activity"/>
    <property type="evidence" value="ECO:0007669"/>
    <property type="project" value="TreeGrafter"/>
</dbReference>
<dbReference type="EMBL" id="CP003155">
    <property type="protein sequence ID" value="AEV28810.1"/>
    <property type="molecule type" value="Genomic_DNA"/>
</dbReference>
<dbReference type="GO" id="GO:0006285">
    <property type="term" value="P:base-excision repair, AP site formation"/>
    <property type="evidence" value="ECO:0007669"/>
    <property type="project" value="TreeGrafter"/>
</dbReference>
<keyword evidence="4" id="KW-0234">DNA repair</keyword>
<dbReference type="RefSeq" id="WP_014269659.1">
    <property type="nucleotide sequence ID" value="NC_016633.1"/>
</dbReference>
<evidence type="ECO:0000259" key="5">
    <source>
        <dbReference type="SMART" id="SM00478"/>
    </source>
</evidence>
<dbReference type="EC" id="3.2.2.21" evidence="2"/>
<dbReference type="SUPFAM" id="SSF48150">
    <property type="entry name" value="DNA-glycosylase"/>
    <property type="match status" value="1"/>
</dbReference>
<name>G8QRF7_SPHPG</name>
<dbReference type="PANTHER" id="PTHR43003:SF5">
    <property type="entry name" value="DNA-3-METHYLADENINE GLYCOSYLASE"/>
    <property type="match status" value="1"/>
</dbReference>
<dbReference type="GO" id="GO:0032131">
    <property type="term" value="F:alkylated DNA binding"/>
    <property type="evidence" value="ECO:0007669"/>
    <property type="project" value="TreeGrafter"/>
</dbReference>
<feature type="domain" description="HhH-GPD" evidence="5">
    <location>
        <begin position="48"/>
        <end position="204"/>
    </location>
</feature>
<dbReference type="KEGG" id="sgp:SpiGrapes_0985"/>
<dbReference type="GO" id="GO:0005737">
    <property type="term" value="C:cytoplasm"/>
    <property type="evidence" value="ECO:0007669"/>
    <property type="project" value="TreeGrafter"/>
</dbReference>
<dbReference type="Gene3D" id="1.10.1670.40">
    <property type="match status" value="1"/>
</dbReference>
<dbReference type="OrthoDB" id="9785929at2"/>
<evidence type="ECO:0000256" key="3">
    <source>
        <dbReference type="ARBA" id="ARBA00022763"/>
    </source>
</evidence>
<reference evidence="6 7" key="1">
    <citation type="submission" date="2011-11" db="EMBL/GenBank/DDBJ databases">
        <title>Complete sequence of Spirochaeta sp. grapes.</title>
        <authorList>
            <consortium name="US DOE Joint Genome Institute"/>
            <person name="Lucas S."/>
            <person name="Han J."/>
            <person name="Lapidus A."/>
            <person name="Cheng J.-F."/>
            <person name="Goodwin L."/>
            <person name="Pitluck S."/>
            <person name="Peters L."/>
            <person name="Ovchinnikova G."/>
            <person name="Munk A.C."/>
            <person name="Detter J.C."/>
            <person name="Han C."/>
            <person name="Tapia R."/>
            <person name="Land M."/>
            <person name="Hauser L."/>
            <person name="Kyrpides N."/>
            <person name="Ivanova N."/>
            <person name="Pagani I."/>
            <person name="Ritalahtilisa K."/>
            <person name="Loeffler F."/>
            <person name="Woyke T."/>
        </authorList>
    </citation>
    <scope>NUCLEOTIDE SEQUENCE [LARGE SCALE GENOMIC DNA]</scope>
    <source>
        <strain evidence="7">ATCC BAA-1885 / DSM 22778 / Grapes</strain>
    </source>
</reference>
<dbReference type="InterPro" id="IPR051912">
    <property type="entry name" value="Alkylbase_DNA_Glycosylase/TA"/>
</dbReference>
<dbReference type="CDD" id="cd00056">
    <property type="entry name" value="ENDO3c"/>
    <property type="match status" value="1"/>
</dbReference>
<dbReference type="SMART" id="SM00478">
    <property type="entry name" value="ENDO3c"/>
    <property type="match status" value="1"/>
</dbReference>
<dbReference type="PANTHER" id="PTHR43003">
    <property type="entry name" value="DNA-3-METHYLADENINE GLYCOSYLASE"/>
    <property type="match status" value="1"/>
</dbReference>
<proteinExistence type="predicted"/>
<dbReference type="STRING" id="158190.SpiGrapes_0985"/>